<feature type="region of interest" description="Disordered" evidence="1">
    <location>
        <begin position="25"/>
        <end position="60"/>
    </location>
</feature>
<reference evidence="2" key="1">
    <citation type="journal article" date="2015" name="Front. Microbiol.">
        <title>Combining genomic sequencing methods to explore viral diversity and reveal potential virus-host interactions.</title>
        <authorList>
            <person name="Chow C.E."/>
            <person name="Winget D.M."/>
            <person name="White R.A.III."/>
            <person name="Hallam S.J."/>
            <person name="Suttle C.A."/>
        </authorList>
    </citation>
    <scope>NUCLEOTIDE SEQUENCE</scope>
    <source>
        <strain evidence="2">Anoxic2_5</strain>
    </source>
</reference>
<evidence type="ECO:0000256" key="1">
    <source>
        <dbReference type="SAM" id="MobiDB-lite"/>
    </source>
</evidence>
<evidence type="ECO:0000313" key="2">
    <source>
        <dbReference type="EMBL" id="AKH47099.1"/>
    </source>
</evidence>
<dbReference type="EMBL" id="KR029589">
    <property type="protein sequence ID" value="AKH47099.1"/>
    <property type="molecule type" value="Genomic_DNA"/>
</dbReference>
<accession>A0A0F7L3F8</accession>
<name>A0A0F7L3F8_9VIRU</name>
<protein>
    <submittedName>
        <fullName evidence="2">Uncharacterized protein</fullName>
    </submittedName>
</protein>
<organism evidence="2">
    <name type="scientific">uncultured marine virus</name>
    <dbReference type="NCBI Taxonomy" id="186617"/>
    <lineage>
        <taxon>Viruses</taxon>
        <taxon>environmental samples</taxon>
    </lineage>
</organism>
<feature type="compositionally biased region" description="Basic and acidic residues" evidence="1">
    <location>
        <begin position="27"/>
        <end position="46"/>
    </location>
</feature>
<reference evidence="2" key="2">
    <citation type="submission" date="2015-03" db="EMBL/GenBank/DDBJ databases">
        <authorList>
            <person name="Chow C.-E.T."/>
            <person name="Winget D.M."/>
            <person name="White R.A.III."/>
            <person name="Hallam S.J."/>
            <person name="Suttle C.A."/>
        </authorList>
    </citation>
    <scope>NUCLEOTIDE SEQUENCE</scope>
    <source>
        <strain evidence="2">Anoxic2_5</strain>
    </source>
</reference>
<proteinExistence type="predicted"/>
<sequence>MWATGGPPTAPNWLGRCSPMPYWPSRPSEHCRTRGSNDDPHADRTPAHVRALPGACDHPR</sequence>